<dbReference type="GeneTree" id="ENSGT00970000194037"/>
<evidence type="ECO:0000313" key="5">
    <source>
        <dbReference type="Ensembl" id="ENSCWAP00000009867.1"/>
    </source>
</evidence>
<dbReference type="InterPro" id="IPR032440">
    <property type="entry name" value="Ribosomal_uS17_N"/>
</dbReference>
<evidence type="ECO:0000256" key="3">
    <source>
        <dbReference type="ARBA" id="ARBA00023274"/>
    </source>
</evidence>
<reference evidence="5" key="1">
    <citation type="submission" date="2025-08" db="UniProtKB">
        <authorList>
            <consortium name="Ensembl"/>
        </authorList>
    </citation>
    <scope>IDENTIFICATION</scope>
</reference>
<sequence length="83" mass="9347">IIFQNKKRVLLRETGKEQLPRYYKNIGLGFKTPAEAIEVTCIARKCPFTGNISIQGQILSGVVTKMKMQTPRLAPLHPKVQPL</sequence>
<reference evidence="5" key="2">
    <citation type="submission" date="2025-09" db="UniProtKB">
        <authorList>
            <consortium name="Ensembl"/>
        </authorList>
    </citation>
    <scope>IDENTIFICATION</scope>
</reference>
<dbReference type="PANTHER" id="PTHR10744:SF54">
    <property type="entry name" value="40S RIBOSOMAL PROTEIN S11 N-TERMINAL DOMAIN-CONTAINING PROTEIN"/>
    <property type="match status" value="1"/>
</dbReference>
<keyword evidence="3" id="KW-0687">Ribonucleoprotein</keyword>
<dbReference type="GO" id="GO:0006412">
    <property type="term" value="P:translation"/>
    <property type="evidence" value="ECO:0007669"/>
    <property type="project" value="InterPro"/>
</dbReference>
<keyword evidence="1" id="KW-0694">RNA-binding</keyword>
<feature type="domain" description="Small ribosomal subunit protein uS17 N-terminal" evidence="4">
    <location>
        <begin position="2"/>
        <end position="59"/>
    </location>
</feature>
<proteinExistence type="predicted"/>
<dbReference type="GO" id="GO:0003735">
    <property type="term" value="F:structural constituent of ribosome"/>
    <property type="evidence" value="ECO:0007669"/>
    <property type="project" value="InterPro"/>
</dbReference>
<dbReference type="Ensembl" id="ENSCWAT00000010722.1">
    <property type="protein sequence ID" value="ENSCWAP00000009867.1"/>
    <property type="gene ID" value="ENSCWAG00000007669.1"/>
</dbReference>
<dbReference type="Pfam" id="PF16205">
    <property type="entry name" value="Ribosomal_S17_N"/>
    <property type="match status" value="1"/>
</dbReference>
<organism evidence="5 6">
    <name type="scientific">Catagonus wagneri</name>
    <name type="common">Chacoan peccary</name>
    <dbReference type="NCBI Taxonomy" id="51154"/>
    <lineage>
        <taxon>Eukaryota</taxon>
        <taxon>Metazoa</taxon>
        <taxon>Chordata</taxon>
        <taxon>Craniata</taxon>
        <taxon>Vertebrata</taxon>
        <taxon>Euteleostomi</taxon>
        <taxon>Mammalia</taxon>
        <taxon>Eutheria</taxon>
        <taxon>Laurasiatheria</taxon>
        <taxon>Artiodactyla</taxon>
        <taxon>Suina</taxon>
        <taxon>Tayassuidae</taxon>
        <taxon>Catagonus</taxon>
    </lineage>
</organism>
<keyword evidence="6" id="KW-1185">Reference proteome</keyword>
<dbReference type="InterPro" id="IPR000266">
    <property type="entry name" value="Ribosomal_uS17"/>
</dbReference>
<keyword evidence="1" id="KW-0699">rRNA-binding</keyword>
<dbReference type="AlphaFoldDB" id="A0A8C3W8M8"/>
<protein>
    <recommendedName>
        <fullName evidence="4">Small ribosomal subunit protein uS17 N-terminal domain-containing protein</fullName>
    </recommendedName>
</protein>
<evidence type="ECO:0000256" key="2">
    <source>
        <dbReference type="ARBA" id="ARBA00022980"/>
    </source>
</evidence>
<dbReference type="GO" id="GO:0019843">
    <property type="term" value="F:rRNA binding"/>
    <property type="evidence" value="ECO:0007669"/>
    <property type="project" value="UniProtKB-KW"/>
</dbReference>
<keyword evidence="2" id="KW-0689">Ribosomal protein</keyword>
<evidence type="ECO:0000256" key="1">
    <source>
        <dbReference type="ARBA" id="ARBA00022730"/>
    </source>
</evidence>
<dbReference type="GO" id="GO:0022627">
    <property type="term" value="C:cytosolic small ribosomal subunit"/>
    <property type="evidence" value="ECO:0007669"/>
    <property type="project" value="TreeGrafter"/>
</dbReference>
<evidence type="ECO:0000313" key="6">
    <source>
        <dbReference type="Proteomes" id="UP000694540"/>
    </source>
</evidence>
<accession>A0A8C3W8M8</accession>
<dbReference type="PANTHER" id="PTHR10744">
    <property type="entry name" value="40S RIBOSOMAL PROTEIN S11 FAMILY MEMBER"/>
    <property type="match status" value="1"/>
</dbReference>
<dbReference type="Gene3D" id="2.40.50.1000">
    <property type="match status" value="1"/>
</dbReference>
<evidence type="ECO:0000259" key="4">
    <source>
        <dbReference type="Pfam" id="PF16205"/>
    </source>
</evidence>
<name>A0A8C3W8M8_9CETA</name>
<dbReference type="Proteomes" id="UP000694540">
    <property type="component" value="Unplaced"/>
</dbReference>